<feature type="domain" description="Aminotransferase class I/classII large" evidence="1">
    <location>
        <begin position="50"/>
        <end position="353"/>
    </location>
</feature>
<keyword evidence="2" id="KW-0808">Transferase</keyword>
<dbReference type="PANTHER" id="PTHR43510">
    <property type="entry name" value="AMINOTRANSFERASE FUNCTION, HYPOTHETICAL (EUROFUNG)"/>
    <property type="match status" value="1"/>
</dbReference>
<dbReference type="Proteomes" id="UP000885648">
    <property type="component" value="Unassembled WGS sequence"/>
</dbReference>
<organism evidence="2">
    <name type="scientific">Methanofollis liminatans</name>
    <dbReference type="NCBI Taxonomy" id="2201"/>
    <lineage>
        <taxon>Archaea</taxon>
        <taxon>Methanobacteriati</taxon>
        <taxon>Methanobacteriota</taxon>
        <taxon>Stenosarchaea group</taxon>
        <taxon>Methanomicrobia</taxon>
        <taxon>Methanomicrobiales</taxon>
        <taxon>Methanomicrobiaceae</taxon>
        <taxon>Methanofollis</taxon>
    </lineage>
</organism>
<reference evidence="2" key="1">
    <citation type="journal article" date="2020" name="mSystems">
        <title>Genome- and Community-Level Interaction Insights into Carbon Utilization and Element Cycling Functions of Hydrothermarchaeota in Hydrothermal Sediment.</title>
        <authorList>
            <person name="Zhou Z."/>
            <person name="Liu Y."/>
            <person name="Xu W."/>
            <person name="Pan J."/>
            <person name="Luo Z.H."/>
            <person name="Li M."/>
        </authorList>
    </citation>
    <scope>NUCLEOTIDE SEQUENCE</scope>
    <source>
        <strain evidence="2">SpSt-1183</strain>
    </source>
</reference>
<dbReference type="SUPFAM" id="SSF53383">
    <property type="entry name" value="PLP-dependent transferases"/>
    <property type="match status" value="1"/>
</dbReference>
<dbReference type="GO" id="GO:0008483">
    <property type="term" value="F:transaminase activity"/>
    <property type="evidence" value="ECO:0007669"/>
    <property type="project" value="UniProtKB-KW"/>
</dbReference>
<dbReference type="InterPro" id="IPR004839">
    <property type="entry name" value="Aminotransferase_I/II_large"/>
</dbReference>
<dbReference type="AlphaFoldDB" id="A0A831LFU0"/>
<dbReference type="Pfam" id="PF00155">
    <property type="entry name" value="Aminotran_1_2"/>
    <property type="match status" value="1"/>
</dbReference>
<dbReference type="GO" id="GO:0030170">
    <property type="term" value="F:pyridoxal phosphate binding"/>
    <property type="evidence" value="ECO:0007669"/>
    <property type="project" value="InterPro"/>
</dbReference>
<dbReference type="Gene3D" id="3.40.640.10">
    <property type="entry name" value="Type I PLP-dependent aspartate aminotransferase-like (Major domain)"/>
    <property type="match status" value="1"/>
</dbReference>
<dbReference type="PANTHER" id="PTHR43510:SF1">
    <property type="entry name" value="AMINOTRANSFERASE FUNCTION, HYPOTHETICAL (EUROFUNG)"/>
    <property type="match status" value="1"/>
</dbReference>
<dbReference type="Gene3D" id="3.90.1150.10">
    <property type="entry name" value="Aspartate Aminotransferase, domain 1"/>
    <property type="match status" value="1"/>
</dbReference>
<name>A0A831LFU0_9EURY</name>
<dbReference type="InterPro" id="IPR015422">
    <property type="entry name" value="PyrdxlP-dep_Trfase_small"/>
</dbReference>
<evidence type="ECO:0000313" key="2">
    <source>
        <dbReference type="EMBL" id="HDS63696.1"/>
    </source>
</evidence>
<evidence type="ECO:0000259" key="1">
    <source>
        <dbReference type="Pfam" id="PF00155"/>
    </source>
</evidence>
<gene>
    <name evidence="2" type="ORF">ENN52_06180</name>
</gene>
<accession>A0A831LFU0</accession>
<protein>
    <submittedName>
        <fullName evidence="2">Aminotransferase class I/II-fold pyridoxal phosphate-dependent enzyme</fullName>
    </submittedName>
</protein>
<sequence length="367" mass="40449">MRLPAFKLERYLSRHEFSAPRLLCTSDCESVSIADLLALEEGAKERFMARNLGYTETQGDPELRAGIAGLYAGVGPENILVSAGAEEAIFLYMNAMLSPGDEIVVQCPAYQSLHEVARGIGCRVAAWTLSDADGWRPDIERLKDLVTPSTKAIVINSPHNPTGAQMTKEEFFAVKEIAEERGIHVFSDEVYRFLEHDPKDRLPPMADIYEKGVSIGVMSKSFGLAGLRIGWTAAQDTGVLARMLALKDYTTICCSAPSEFLSTLAFRHREEIVERNLGIVRENLPLLDRFFARHADQFSWVRPNAGPIAFPRLLRGSAAAFCEEAVTGAGVLLLPSETYGYGDSHFRIGFARRDMPAALAALSDFLE</sequence>
<dbReference type="InterPro" id="IPR015421">
    <property type="entry name" value="PyrdxlP-dep_Trfase_major"/>
</dbReference>
<proteinExistence type="predicted"/>
<dbReference type="EMBL" id="DSBY01000252">
    <property type="protein sequence ID" value="HDS63696.1"/>
    <property type="molecule type" value="Genomic_DNA"/>
</dbReference>
<dbReference type="CDD" id="cd00609">
    <property type="entry name" value="AAT_like"/>
    <property type="match status" value="1"/>
</dbReference>
<comment type="caution">
    <text evidence="2">The sequence shown here is derived from an EMBL/GenBank/DDBJ whole genome shotgun (WGS) entry which is preliminary data.</text>
</comment>
<dbReference type="InterPro" id="IPR015424">
    <property type="entry name" value="PyrdxlP-dep_Trfase"/>
</dbReference>
<keyword evidence="2" id="KW-0032">Aminotransferase</keyword>